<dbReference type="VEuPathDB" id="TriTrypDB:C4B63_168g32"/>
<dbReference type="EMBL" id="PRFC01000099">
    <property type="protein sequence ID" value="PWV07628.1"/>
    <property type="molecule type" value="Genomic_DNA"/>
</dbReference>
<dbReference type="VEuPathDB" id="TriTrypDB:TcYC6_0022470"/>
<feature type="region of interest" description="Disordered" evidence="1">
    <location>
        <begin position="1"/>
        <end position="88"/>
    </location>
</feature>
<feature type="region of interest" description="Disordered" evidence="1">
    <location>
        <begin position="286"/>
        <end position="380"/>
    </location>
</feature>
<feature type="compositionally biased region" description="Basic and acidic residues" evidence="1">
    <location>
        <begin position="286"/>
        <end position="296"/>
    </location>
</feature>
<dbReference type="Proteomes" id="UP000246078">
    <property type="component" value="Unassembled WGS sequence"/>
</dbReference>
<feature type="compositionally biased region" description="Basic and acidic residues" evidence="1">
    <location>
        <begin position="332"/>
        <end position="349"/>
    </location>
</feature>
<dbReference type="VEuPathDB" id="TriTrypDB:TcCL_ESM07960"/>
<dbReference type="OMA" id="HESITRM"/>
<dbReference type="SMR" id="A0A2V2WG86"/>
<dbReference type="VEuPathDB" id="TriTrypDB:TCDM_09022"/>
<dbReference type="VEuPathDB" id="TriTrypDB:ECC02_007691"/>
<feature type="region of interest" description="Disordered" evidence="1">
    <location>
        <begin position="477"/>
        <end position="498"/>
    </location>
</feature>
<feature type="region of interest" description="Disordered" evidence="1">
    <location>
        <begin position="561"/>
        <end position="588"/>
    </location>
</feature>
<proteinExistence type="predicted"/>
<evidence type="ECO:0000313" key="2">
    <source>
        <dbReference type="EMBL" id="PWV07628.1"/>
    </source>
</evidence>
<feature type="compositionally biased region" description="Basic residues" evidence="1">
    <location>
        <begin position="1"/>
        <end position="10"/>
    </location>
</feature>
<dbReference type="VEuPathDB" id="TriTrypDB:TCSYLVIO_008268"/>
<feature type="compositionally biased region" description="Low complexity" evidence="1">
    <location>
        <begin position="579"/>
        <end position="588"/>
    </location>
</feature>
<dbReference type="VEuPathDB" id="TriTrypDB:TcG_07873"/>
<dbReference type="VEuPathDB" id="TriTrypDB:C3747_99g176"/>
<accession>A0A2V2WG86</accession>
<dbReference type="OrthoDB" id="248663at2759"/>
<sequence length="658" mass="71935">MLLAQRKKRQQVAGKIGHSDEKYELGTQQHVVVQQGNRARRFPQRRPDVNPISWQALPSQPSHSPSHSPSPQPYQPMQQREPQVSPRVASNVPSMNLLPLECNAKYHGNDPLLKPLNFPSALPPLHATPWLHSSTVVNRPPPHIPSTLDAAIFASALPSVPGTYKSVPGVQQTLPPMPPASPPVLPPVLKDSPSRAVLSSRDRQYDLNTNLRSQFDKDNVDQRPTSQPAMGFITAYPQPKDDELLARKRERQKAIEIQNENARLCEERRLQREREKQLEIAEERQQEEAARRERQRVAQQERLAMERERQESGEIMRGGNKRVLSGKSRRAQLQEDLKKQMDENQRRKDEEEERLPAIRRKGTERATSESPPCSNGGGVNPAIVAAEKEWLEISSKKSPEQFPSSVGPSTNGRAANVSAPLFQAPPPFSFGPSLYDPTRAVGAFSLAPNFSFPSATPISVPNVETKVEHTAAPSALDVPVWSAPNPPTQRKPSPTSDAARYESHLHDMVSHHRNIQRMLEMEIQRRPGDAVPPPLPAVTTGLPSSVPFSSAFAQDHLRQPNPFLARNGRSAAGAHGSISNENNAGGSSTASGAFSSVAAPGILKKSSEPSSRITVLGVSPPSRSLGAGSIGAVAAPFFGKADPDELSAEPSFFVTALP</sequence>
<dbReference type="VEuPathDB" id="TriTrypDB:TcCLB.509967.180"/>
<dbReference type="VEuPathDB" id="TriTrypDB:Tc_MARK_1704"/>
<dbReference type="AlphaFoldDB" id="A0A2V2WG86"/>
<organism evidence="2 3">
    <name type="scientific">Trypanosoma cruzi</name>
    <dbReference type="NCBI Taxonomy" id="5693"/>
    <lineage>
        <taxon>Eukaryota</taxon>
        <taxon>Discoba</taxon>
        <taxon>Euglenozoa</taxon>
        <taxon>Kinetoplastea</taxon>
        <taxon>Metakinetoplastina</taxon>
        <taxon>Trypanosomatida</taxon>
        <taxon>Trypanosomatidae</taxon>
        <taxon>Trypanosoma</taxon>
        <taxon>Schizotrypanum</taxon>
    </lineage>
</organism>
<protein>
    <submittedName>
        <fullName evidence="2">Uncharacterized protein</fullName>
    </submittedName>
</protein>
<gene>
    <name evidence="2" type="ORF">C3747_99g176</name>
</gene>
<feature type="compositionally biased region" description="Polar residues" evidence="1">
    <location>
        <begin position="26"/>
        <end position="37"/>
    </location>
</feature>
<evidence type="ECO:0000256" key="1">
    <source>
        <dbReference type="SAM" id="MobiDB-lite"/>
    </source>
</evidence>
<dbReference type="VEuPathDB" id="TriTrypDB:TcCLB.509695.140"/>
<evidence type="ECO:0000313" key="3">
    <source>
        <dbReference type="Proteomes" id="UP000246078"/>
    </source>
</evidence>
<dbReference type="VEuPathDB" id="TriTrypDB:TcBrA4_0046210"/>
<name>A0A2V2WG86_TRYCR</name>
<feature type="compositionally biased region" description="Low complexity" evidence="1">
    <location>
        <begin position="58"/>
        <end position="67"/>
    </location>
</feature>
<reference evidence="2 3" key="1">
    <citation type="journal article" date="2018" name="Microb. Genom.">
        <title>Expanding an expanded genome: long-read sequencing of Trypanosoma cruzi.</title>
        <authorList>
            <person name="Berna L."/>
            <person name="Rodriguez M."/>
            <person name="Chiribao M.L."/>
            <person name="Parodi-Talice A."/>
            <person name="Pita S."/>
            <person name="Rijo G."/>
            <person name="Alvarez-Valin F."/>
            <person name="Robello C."/>
        </authorList>
    </citation>
    <scope>NUCLEOTIDE SEQUENCE [LARGE SCALE GENOMIC DNA]</scope>
    <source>
        <strain evidence="2 3">TCC</strain>
    </source>
</reference>
<dbReference type="VEuPathDB" id="TriTrypDB:BCY84_03607"/>
<feature type="compositionally biased region" description="Basic and acidic residues" evidence="1">
    <location>
        <begin position="303"/>
        <end position="314"/>
    </location>
</feature>
<comment type="caution">
    <text evidence="2">The sequence shown here is derived from an EMBL/GenBank/DDBJ whole genome shotgun (WGS) entry which is preliminary data.</text>
</comment>